<accession>A0A632W9D3</accession>
<name>A0A632W9D3_SALET</name>
<sequence length="24" mass="2669">SRQRLIGLAGQKKATNPFLKIIES</sequence>
<dbReference type="AlphaFoldDB" id="A0A632W9D3"/>
<reference evidence="1" key="1">
    <citation type="submission" date="2019-10" db="EMBL/GenBank/DDBJ databases">
        <authorList>
            <person name="Ashton P.M."/>
            <person name="Dallman T."/>
            <person name="Nair S."/>
            <person name="De Pinna E."/>
            <person name="Peters T."/>
            <person name="Grant K."/>
        </authorList>
    </citation>
    <scope>NUCLEOTIDE SEQUENCE</scope>
    <source>
        <strain evidence="1">821059</strain>
    </source>
</reference>
<proteinExistence type="predicted"/>
<comment type="caution">
    <text evidence="1">The sequence shown here is derived from an EMBL/GenBank/DDBJ whole genome shotgun (WGS) entry which is preliminary data.</text>
</comment>
<evidence type="ECO:0000313" key="1">
    <source>
        <dbReference type="EMBL" id="EDH1112650.1"/>
    </source>
</evidence>
<organism evidence="1">
    <name type="scientific">Salmonella enterica I</name>
    <dbReference type="NCBI Taxonomy" id="59201"/>
    <lineage>
        <taxon>Bacteria</taxon>
        <taxon>Pseudomonadati</taxon>
        <taxon>Pseudomonadota</taxon>
        <taxon>Gammaproteobacteria</taxon>
        <taxon>Enterobacterales</taxon>
        <taxon>Enterobacteriaceae</taxon>
        <taxon>Salmonella</taxon>
    </lineage>
</organism>
<dbReference type="EMBL" id="AAMGKT010000046">
    <property type="protein sequence ID" value="EDH1112650.1"/>
    <property type="molecule type" value="Genomic_DNA"/>
</dbReference>
<feature type="non-terminal residue" evidence="1">
    <location>
        <position position="1"/>
    </location>
</feature>
<gene>
    <name evidence="1" type="ORF">GCX84_24440</name>
</gene>
<protein>
    <submittedName>
        <fullName evidence="1">Phage terminase small subunit P27 family</fullName>
    </submittedName>
</protein>